<dbReference type="GO" id="GO:0004065">
    <property type="term" value="F:arylsulfatase activity"/>
    <property type="evidence" value="ECO:0007669"/>
    <property type="project" value="TreeGrafter"/>
</dbReference>
<dbReference type="Proteomes" id="UP000315145">
    <property type="component" value="Unassembled WGS sequence"/>
</dbReference>
<evidence type="ECO:0000259" key="5">
    <source>
        <dbReference type="Pfam" id="PF00884"/>
    </source>
</evidence>
<dbReference type="PROSITE" id="PS00149">
    <property type="entry name" value="SULFATASE_2"/>
    <property type="match status" value="1"/>
</dbReference>
<dbReference type="InterPro" id="IPR050738">
    <property type="entry name" value="Sulfatase"/>
</dbReference>
<accession>A0A5M7BCU2</accession>
<dbReference type="InterPro" id="IPR000917">
    <property type="entry name" value="Sulfatase_N"/>
</dbReference>
<evidence type="ECO:0000256" key="3">
    <source>
        <dbReference type="ARBA" id="ARBA00022801"/>
    </source>
</evidence>
<keyword evidence="3 6" id="KW-0378">Hydrolase</keyword>
<dbReference type="PANTHER" id="PTHR42693:SF53">
    <property type="entry name" value="ENDO-4-O-SULFATASE"/>
    <property type="match status" value="1"/>
</dbReference>
<proteinExistence type="inferred from homology"/>
<dbReference type="SUPFAM" id="SSF53649">
    <property type="entry name" value="Alkaline phosphatase-like"/>
    <property type="match status" value="1"/>
</dbReference>
<dbReference type="InterPro" id="IPR017850">
    <property type="entry name" value="Alkaline_phosphatase_core_sf"/>
</dbReference>
<dbReference type="GO" id="GO:0046872">
    <property type="term" value="F:metal ion binding"/>
    <property type="evidence" value="ECO:0007669"/>
    <property type="project" value="UniProtKB-KW"/>
</dbReference>
<keyword evidence="6" id="KW-0808">Transferase</keyword>
<dbReference type="Proteomes" id="UP000322315">
    <property type="component" value="Unassembled WGS sequence"/>
</dbReference>
<reference evidence="6 9" key="1">
    <citation type="journal article" date="2015" name="Int. J. Syst. Evol. Microbiol.">
        <title>Algibacter amylolyticus sp. nov., isolated from intertidal sediment.</title>
        <authorList>
            <person name="Zhang D.C."/>
            <person name="Wu J."/>
            <person name="Neuner K."/>
            <person name="Yao J."/>
            <person name="Margesin R."/>
        </authorList>
    </citation>
    <scope>NUCLEOTIDE SEQUENCE [LARGE SCALE GENOMIC DNA]</scope>
    <source>
        <strain evidence="6 9">RU-4-M-4</strain>
    </source>
</reference>
<organism evidence="6 9">
    <name type="scientific">Algibacter amylolyticus</name>
    <dbReference type="NCBI Taxonomy" id="1608400"/>
    <lineage>
        <taxon>Bacteria</taxon>
        <taxon>Pseudomonadati</taxon>
        <taxon>Bacteroidota</taxon>
        <taxon>Flavobacteriia</taxon>
        <taxon>Flavobacteriales</taxon>
        <taxon>Flavobacteriaceae</taxon>
        <taxon>Algibacter</taxon>
    </lineage>
</organism>
<gene>
    <name evidence="6" type="ORF">F2B50_08285</name>
    <name evidence="7" type="ORF">FPF71_08285</name>
</gene>
<keyword evidence="2" id="KW-0479">Metal-binding</keyword>
<evidence type="ECO:0000313" key="8">
    <source>
        <dbReference type="Proteomes" id="UP000315145"/>
    </source>
</evidence>
<dbReference type="OrthoDB" id="9765065at2"/>
<reference evidence="6" key="3">
    <citation type="submission" date="2019-09" db="EMBL/GenBank/DDBJ databases">
        <authorList>
            <person name="Zhang D.-C."/>
        </authorList>
    </citation>
    <scope>NUCLEOTIDE SEQUENCE</scope>
    <source>
        <strain evidence="6">RU-4-M-4</strain>
    </source>
</reference>
<dbReference type="RefSeq" id="WP_144116213.1">
    <property type="nucleotide sequence ID" value="NZ_JACHGE010000005.1"/>
</dbReference>
<dbReference type="Gene3D" id="3.30.1120.10">
    <property type="match status" value="1"/>
</dbReference>
<evidence type="ECO:0000313" key="7">
    <source>
        <dbReference type="EMBL" id="TSJ77675.1"/>
    </source>
</evidence>
<keyword evidence="8" id="KW-1185">Reference proteome</keyword>
<evidence type="ECO:0000256" key="1">
    <source>
        <dbReference type="ARBA" id="ARBA00008779"/>
    </source>
</evidence>
<protein>
    <submittedName>
        <fullName evidence="6">Sulfatase-like hydrolase/transferase</fullName>
    </submittedName>
</protein>
<reference evidence="7 8" key="2">
    <citation type="submission" date="2019-07" db="EMBL/GenBank/DDBJ databases">
        <title>Algibacter marinivivus sp. nov., isolated from the surface of a marine red alga.</title>
        <authorList>
            <person name="Zhong X."/>
            <person name="Xu W."/>
            <person name="Zhang Y."/>
            <person name="Zhang Q."/>
            <person name="Du Z."/>
        </authorList>
    </citation>
    <scope>NUCLEOTIDE SEQUENCE [LARGE SCALE GENOMIC DNA]</scope>
    <source>
        <strain evidence="7 8">RU-4-M-4</strain>
    </source>
</reference>
<dbReference type="InterPro" id="IPR024607">
    <property type="entry name" value="Sulfatase_CS"/>
</dbReference>
<comment type="caution">
    <text evidence="6">The sequence shown here is derived from an EMBL/GenBank/DDBJ whole genome shotgun (WGS) entry which is preliminary data.</text>
</comment>
<evidence type="ECO:0000256" key="4">
    <source>
        <dbReference type="ARBA" id="ARBA00022837"/>
    </source>
</evidence>
<dbReference type="PANTHER" id="PTHR42693">
    <property type="entry name" value="ARYLSULFATASE FAMILY MEMBER"/>
    <property type="match status" value="1"/>
</dbReference>
<dbReference type="EMBL" id="VMBF01000004">
    <property type="protein sequence ID" value="TSJ77675.1"/>
    <property type="molecule type" value="Genomic_DNA"/>
</dbReference>
<name>A0A5M7BCU2_9FLAO</name>
<evidence type="ECO:0000256" key="2">
    <source>
        <dbReference type="ARBA" id="ARBA00022723"/>
    </source>
</evidence>
<dbReference type="GO" id="GO:0016740">
    <property type="term" value="F:transferase activity"/>
    <property type="evidence" value="ECO:0007669"/>
    <property type="project" value="UniProtKB-KW"/>
</dbReference>
<dbReference type="AlphaFoldDB" id="A0A5M7BCU2"/>
<feature type="domain" description="Sulfatase N-terminal" evidence="5">
    <location>
        <begin position="44"/>
        <end position="365"/>
    </location>
</feature>
<evidence type="ECO:0000313" key="9">
    <source>
        <dbReference type="Proteomes" id="UP000322315"/>
    </source>
</evidence>
<dbReference type="PROSITE" id="PS00523">
    <property type="entry name" value="SULFATASE_1"/>
    <property type="match status" value="1"/>
</dbReference>
<dbReference type="Pfam" id="PF00884">
    <property type="entry name" value="Sulfatase"/>
    <property type="match status" value="1"/>
</dbReference>
<dbReference type="Gene3D" id="3.40.720.10">
    <property type="entry name" value="Alkaline Phosphatase, subunit A"/>
    <property type="match status" value="1"/>
</dbReference>
<keyword evidence="4" id="KW-0106">Calcium</keyword>
<sequence length="496" mass="55651">MNFKSVYLFSLIAVFCLSCKNNTSENKETQEVITSTSSLVNSKPNIVVLLCDDLGYGDLSSFGHPIIKTPNLDKLAETGIKLTDFYSTAPVCSPSRAGLLTGRSPNKAGIYDFIPGLKKSPDNRDLVHLQAHEQTIPAMLKSVGYATCLVGKWHCSSRFNSDEQPQPDDFGFDHWFATHNNAAPSHKNPKNFIRNREKVGEIEGFSSQIIVTEAINWLDNKKDDNPFFLEVTFHEPHEPIASPENLVEKYLPLSENREQAEYFANVENVDIAVGRLVEYFESKNMDNTLIVFSSDNGPETFMRYSRAKHSYGSPGALKGMKLWTNEAGFRVPGIINWIGKKTFTGTTNKVVSALDYLPTFAELSGAKLPNRNLDGESFTALLENGDFNREKPLIWAFYDALNERKVAMRKGDWKIMASIEADGKPLPNIHNLSDGNEALVKNAKLVNHVLFNLKKDISESEELSGSNPEIFQNMKKALAVEYKNLLDESHIWVREE</sequence>
<evidence type="ECO:0000313" key="6">
    <source>
        <dbReference type="EMBL" id="KAA5825181.1"/>
    </source>
</evidence>
<dbReference type="EMBL" id="VWRS01000004">
    <property type="protein sequence ID" value="KAA5825181.1"/>
    <property type="molecule type" value="Genomic_DNA"/>
</dbReference>
<comment type="similarity">
    <text evidence="1">Belongs to the sulfatase family.</text>
</comment>